<evidence type="ECO:0000256" key="5">
    <source>
        <dbReference type="ARBA" id="ARBA00022692"/>
    </source>
</evidence>
<dbReference type="Gene3D" id="1.10.3720.10">
    <property type="entry name" value="MetI-like"/>
    <property type="match status" value="2"/>
</dbReference>
<dbReference type="Proteomes" id="UP000184334">
    <property type="component" value="Unassembled WGS sequence"/>
</dbReference>
<feature type="transmembrane region" description="Helical" evidence="8">
    <location>
        <begin position="45"/>
        <end position="69"/>
    </location>
</feature>
<dbReference type="OrthoDB" id="9776648at2"/>
<keyword evidence="4" id="KW-0997">Cell inner membrane</keyword>
<evidence type="ECO:0000256" key="1">
    <source>
        <dbReference type="ARBA" id="ARBA00004429"/>
    </source>
</evidence>
<evidence type="ECO:0000313" key="10">
    <source>
        <dbReference type="EMBL" id="SHE65613.1"/>
    </source>
</evidence>
<feature type="transmembrane region" description="Helical" evidence="8">
    <location>
        <begin position="350"/>
        <end position="375"/>
    </location>
</feature>
<dbReference type="PANTHER" id="PTHR43357:SF3">
    <property type="entry name" value="FE(3+)-TRANSPORT SYSTEM PERMEASE PROTEIN FBPB 2"/>
    <property type="match status" value="1"/>
</dbReference>
<evidence type="ECO:0000256" key="7">
    <source>
        <dbReference type="ARBA" id="ARBA00023136"/>
    </source>
</evidence>
<name>A0A1M4V9R3_MARH1</name>
<feature type="transmembrane region" description="Helical" evidence="8">
    <location>
        <begin position="315"/>
        <end position="338"/>
    </location>
</feature>
<dbReference type="AlphaFoldDB" id="A0A1M4V9R3"/>
<evidence type="ECO:0000256" key="2">
    <source>
        <dbReference type="ARBA" id="ARBA00022448"/>
    </source>
</evidence>
<dbReference type="SUPFAM" id="SSF161098">
    <property type="entry name" value="MetI-like"/>
    <property type="match status" value="2"/>
</dbReference>
<feature type="transmembrane region" description="Helical" evidence="8">
    <location>
        <begin position="6"/>
        <end position="24"/>
    </location>
</feature>
<evidence type="ECO:0000259" key="9">
    <source>
        <dbReference type="PROSITE" id="PS50928"/>
    </source>
</evidence>
<accession>A0A1M4V9R3</accession>
<dbReference type="GO" id="GO:0055085">
    <property type="term" value="P:transmembrane transport"/>
    <property type="evidence" value="ECO:0007669"/>
    <property type="project" value="InterPro"/>
</dbReference>
<feature type="transmembrane region" description="Helical" evidence="8">
    <location>
        <begin position="81"/>
        <end position="102"/>
    </location>
</feature>
<comment type="similarity">
    <text evidence="8">Belongs to the binding-protein-dependent transport system permease family.</text>
</comment>
<dbReference type="Pfam" id="PF00528">
    <property type="entry name" value="BPD_transp_1"/>
    <property type="match status" value="2"/>
</dbReference>
<evidence type="ECO:0000256" key="6">
    <source>
        <dbReference type="ARBA" id="ARBA00022989"/>
    </source>
</evidence>
<dbReference type="STRING" id="1122195.SAMN02745164_00875"/>
<keyword evidence="2 8" id="KW-0813">Transport</keyword>
<comment type="subcellular location">
    <subcellularLocation>
        <location evidence="1">Cell inner membrane</location>
        <topology evidence="1">Multi-pass membrane protein</topology>
    </subcellularLocation>
    <subcellularLocation>
        <location evidence="8">Cell membrane</location>
        <topology evidence="8">Multi-pass membrane protein</topology>
    </subcellularLocation>
</comment>
<protein>
    <submittedName>
        <fullName evidence="10">Iron(III) transport system permease protein</fullName>
    </submittedName>
</protein>
<keyword evidence="3" id="KW-1003">Cell membrane</keyword>
<keyword evidence="11" id="KW-1185">Reference proteome</keyword>
<dbReference type="PANTHER" id="PTHR43357">
    <property type="entry name" value="INNER MEMBRANE ABC TRANSPORTER PERMEASE PROTEIN YDCV"/>
    <property type="match status" value="1"/>
</dbReference>
<organism evidence="10 11">
    <name type="scientific">Marinitoga hydrogenitolerans (strain DSM 16785 / JCM 12826 / AT1271)</name>
    <dbReference type="NCBI Taxonomy" id="1122195"/>
    <lineage>
        <taxon>Bacteria</taxon>
        <taxon>Thermotogati</taxon>
        <taxon>Thermotogota</taxon>
        <taxon>Thermotogae</taxon>
        <taxon>Petrotogales</taxon>
        <taxon>Petrotogaceae</taxon>
        <taxon>Marinitoga</taxon>
    </lineage>
</organism>
<sequence>MKKTTYILILLISIPIFIVLYNLFTSYNENWIHISNYLLKDYIINSLKLAIGTALFSSLLGVLSAWFVSYYDFPHRKFFEWALILPLTIPPFIGAYVYAGMLSYTGTIQVFLMRYTSFSGKSYLIDIMSIPGAIFIFSMFLFPYIYLTVKSFFSKQISGIIEASYSLGKNTLTTFFKVILPLARPAIVGGGSLVIMEVFNDYGVVKYYGIPTFSTGIFKAWFSLGDINTAIKLSSILLIFVFGILFTERLLRKHKAYFTKNKNVIKRRKIKGFKLFLILFFLITLFLLSFLLPLLQLIQWTIFSFKNTNIRFFELTFNSIFISLISSILIIVIALILSDTIRFSGKSSKYVAKLATMGYSIPGAVIAVGVMVFFIGLDKKIIPLYNFLNFKTNLVLSSSILMLIYAYIVRFLNIAYSPIDANFEKNGKIYHESSRSLGKSFFTTFIKIDIPMIKPAIISAFIFSFIEIIKELPLTLILRPFNFDTLATKVFEYANDEMIHEASVASITIIFIIFIFIIILRKITGDEK</sequence>
<proteinExistence type="inferred from homology"/>
<comment type="caution">
    <text evidence="10">The sequence shown here is derived from an EMBL/GenBank/DDBJ whole genome shotgun (WGS) entry which is preliminary data.</text>
</comment>
<dbReference type="PROSITE" id="PS50928">
    <property type="entry name" value="ABC_TM1"/>
    <property type="match status" value="2"/>
</dbReference>
<keyword evidence="6 8" id="KW-1133">Transmembrane helix</keyword>
<dbReference type="InterPro" id="IPR035906">
    <property type="entry name" value="MetI-like_sf"/>
</dbReference>
<keyword evidence="5 8" id="KW-0812">Transmembrane</keyword>
<dbReference type="EMBL" id="FQUI01000010">
    <property type="protein sequence ID" value="SHE65613.1"/>
    <property type="molecule type" value="Genomic_DNA"/>
</dbReference>
<evidence type="ECO:0000256" key="4">
    <source>
        <dbReference type="ARBA" id="ARBA00022519"/>
    </source>
</evidence>
<feature type="transmembrane region" description="Helical" evidence="8">
    <location>
        <begin position="123"/>
        <end position="146"/>
    </location>
</feature>
<dbReference type="RefSeq" id="WP_072863828.1">
    <property type="nucleotide sequence ID" value="NZ_FQUI01000010.1"/>
</dbReference>
<evidence type="ECO:0000313" key="11">
    <source>
        <dbReference type="Proteomes" id="UP000184334"/>
    </source>
</evidence>
<dbReference type="InterPro" id="IPR000515">
    <property type="entry name" value="MetI-like"/>
</dbReference>
<dbReference type="GO" id="GO:0005886">
    <property type="term" value="C:plasma membrane"/>
    <property type="evidence" value="ECO:0007669"/>
    <property type="project" value="UniProtKB-SubCell"/>
</dbReference>
<keyword evidence="7 8" id="KW-0472">Membrane</keyword>
<gene>
    <name evidence="10" type="ORF">SAMN02745164_00875</name>
</gene>
<dbReference type="CDD" id="cd06261">
    <property type="entry name" value="TM_PBP2"/>
    <property type="match status" value="2"/>
</dbReference>
<feature type="domain" description="ABC transmembrane type-1" evidence="9">
    <location>
        <begin position="43"/>
        <end position="246"/>
    </location>
</feature>
<feature type="transmembrane region" description="Helical" evidence="8">
    <location>
        <begin position="456"/>
        <end position="478"/>
    </location>
</feature>
<reference evidence="10" key="1">
    <citation type="submission" date="2016-11" db="EMBL/GenBank/DDBJ databases">
        <authorList>
            <person name="Varghese N."/>
            <person name="Submissions S."/>
        </authorList>
    </citation>
    <scope>NUCLEOTIDE SEQUENCE [LARGE SCALE GENOMIC DNA]</scope>
    <source>
        <strain evidence="10">DSM 16785</strain>
    </source>
</reference>
<evidence type="ECO:0000256" key="3">
    <source>
        <dbReference type="ARBA" id="ARBA00022475"/>
    </source>
</evidence>
<feature type="transmembrane region" description="Helical" evidence="8">
    <location>
        <begin position="230"/>
        <end position="251"/>
    </location>
</feature>
<feature type="transmembrane region" description="Helical" evidence="8">
    <location>
        <begin position="395"/>
        <end position="416"/>
    </location>
</feature>
<feature type="transmembrane region" description="Helical" evidence="8">
    <location>
        <begin position="498"/>
        <end position="520"/>
    </location>
</feature>
<feature type="transmembrane region" description="Helical" evidence="8">
    <location>
        <begin position="175"/>
        <end position="195"/>
    </location>
</feature>
<evidence type="ECO:0000256" key="8">
    <source>
        <dbReference type="RuleBase" id="RU363032"/>
    </source>
</evidence>
<feature type="domain" description="ABC transmembrane type-1" evidence="9">
    <location>
        <begin position="316"/>
        <end position="520"/>
    </location>
</feature>
<feature type="transmembrane region" description="Helical" evidence="8">
    <location>
        <begin position="272"/>
        <end position="295"/>
    </location>
</feature>